<evidence type="ECO:0000313" key="4">
    <source>
        <dbReference type="Proteomes" id="UP000504607"/>
    </source>
</evidence>
<feature type="compositionally biased region" description="Pro residues" evidence="2">
    <location>
        <begin position="613"/>
        <end position="632"/>
    </location>
</feature>
<dbReference type="GO" id="GO:0005634">
    <property type="term" value="C:nucleus"/>
    <property type="evidence" value="ECO:0007669"/>
    <property type="project" value="TreeGrafter"/>
</dbReference>
<dbReference type="PANTHER" id="PTHR11208:SF98">
    <property type="entry name" value="RNA-BINDING KH DOMAIN-CONTAINING PROTEIN"/>
    <property type="match status" value="1"/>
</dbReference>
<evidence type="ECO:0000256" key="1">
    <source>
        <dbReference type="ARBA" id="ARBA00022884"/>
    </source>
</evidence>
<dbReference type="InterPro" id="IPR045071">
    <property type="entry name" value="BBP-like"/>
</dbReference>
<feature type="compositionally biased region" description="Low complexity" evidence="2">
    <location>
        <begin position="18"/>
        <end position="31"/>
    </location>
</feature>
<keyword evidence="1" id="KW-0694">RNA-binding</keyword>
<dbReference type="KEGG" id="egu:105055402"/>
<dbReference type="InterPro" id="IPR036612">
    <property type="entry name" value="KH_dom_type_1_sf"/>
</dbReference>
<feature type="region of interest" description="Disordered" evidence="2">
    <location>
        <begin position="596"/>
        <end position="639"/>
    </location>
</feature>
<dbReference type="GO" id="GO:0048024">
    <property type="term" value="P:regulation of mRNA splicing, via spliceosome"/>
    <property type="evidence" value="ECO:0007669"/>
    <property type="project" value="TreeGrafter"/>
</dbReference>
<feature type="region of interest" description="Disordered" evidence="2">
    <location>
        <begin position="363"/>
        <end position="450"/>
    </location>
</feature>
<keyword evidence="4" id="KW-1185">Reference proteome</keyword>
<feature type="domain" description="K Homology" evidence="3">
    <location>
        <begin position="176"/>
        <end position="271"/>
    </location>
</feature>
<organism evidence="4 5">
    <name type="scientific">Elaeis guineensis var. tenera</name>
    <name type="common">Oil palm</name>
    <dbReference type="NCBI Taxonomy" id="51953"/>
    <lineage>
        <taxon>Eukaryota</taxon>
        <taxon>Viridiplantae</taxon>
        <taxon>Streptophyta</taxon>
        <taxon>Embryophyta</taxon>
        <taxon>Tracheophyta</taxon>
        <taxon>Spermatophyta</taxon>
        <taxon>Magnoliopsida</taxon>
        <taxon>Liliopsida</taxon>
        <taxon>Arecaceae</taxon>
        <taxon>Arecoideae</taxon>
        <taxon>Cocoseae</taxon>
        <taxon>Elaeidinae</taxon>
        <taxon>Elaeis</taxon>
    </lineage>
</organism>
<dbReference type="RefSeq" id="XP_010935500.1">
    <property type="nucleotide sequence ID" value="XM_010937198.3"/>
</dbReference>
<feature type="compositionally biased region" description="Polar residues" evidence="2">
    <location>
        <begin position="1"/>
        <end position="11"/>
    </location>
</feature>
<feature type="region of interest" description="Disordered" evidence="2">
    <location>
        <begin position="659"/>
        <end position="770"/>
    </location>
</feature>
<proteinExistence type="predicted"/>
<dbReference type="Gene3D" id="3.30.1370.10">
    <property type="entry name" value="K Homology domain, type 1"/>
    <property type="match status" value="1"/>
</dbReference>
<feature type="compositionally biased region" description="Pro residues" evidence="2">
    <location>
        <begin position="689"/>
        <end position="702"/>
    </location>
</feature>
<dbReference type="SUPFAM" id="SSF54791">
    <property type="entry name" value="Eukaryotic type KH-domain (KH-domain type I)"/>
    <property type="match status" value="1"/>
</dbReference>
<feature type="compositionally biased region" description="Polar residues" evidence="2">
    <location>
        <begin position="424"/>
        <end position="445"/>
    </location>
</feature>
<gene>
    <name evidence="5 6" type="primary">LOC105055402</name>
</gene>
<dbReference type="PANTHER" id="PTHR11208">
    <property type="entry name" value="RNA-BINDING PROTEIN RELATED"/>
    <property type="match status" value="1"/>
</dbReference>
<sequence>MAAKVNPSSSSEPHHLQSTASMSITSTVSSSTHKVSMLGSKSGFVIPKNKLSGSLVPIIRAGGKVEAGSTVKEESTKQVQRKTKWGVDLTLDSAVRKGRALAYQTRLEQIIQQLKSGALDIGDNQDSQSPKHASNCASASHQSQKLELLELERREIIGEILLLNPSYKAPADYKPLLKEAKVPIPIKAYPGYNFIGLLLGPENNMQKRLEEETGAEISVYGAKKDAREKHQITQSDLPEAQGAYEELYVNVSADTYEKVDAAIALIELLLTPVSGSSAVPSTNSASVAGDQKETASVYMMTPMPDVNRGIRQPVLVTAQPALPQYPPYPAPWDPVASFNAPRPPFGSMPPLPNNSICVAQSPAGPHSVGPLLRQNPPFSSTLGSLSAGASRPQLPMQAMPQPLNQATPPRSLPMPAQRPPPAYTVTQSQLSSTAPPFTASQSMPSGTMPAPRPPVPVNPWPASIAPAGQLPNRPLISPAVPGSSGWPTTPSFVPPGQRPPQFAPPSMTRPMRPQPAVSATPIASASSALNMSSDVATWPSAVASVPSLPNMPTNVINGRPPANFAPPAVFPSRPSSGPLFSTMPPPSGPVSTPVIIPSTSGAPLHASISASAPRPPPIPSPAPGPSPMPVPASSPILGPRPFVPQTAALVSTSSPILAQASAPSPSVPPVMVRPPIPLQSAANGQAPRPAQPPMPSPQPPSATPVSNSWSMPSFTPVTPASSTVNATPIVAPRPPRPVPGDFTFQPVRAQVPASPTTPGPSSQSVHQTSIRLAPPQAPSFRPAMQNPTPPLSSQGFPAYLAANQTGPSQAPIPPTPSSVAPFSVNPAVIQPAARRPVFPSTNPGPPLAPATQMGPPSFSIAPAASSLPDNMSAHLMNFMQPHQNPLPPVNRPSGIMIGGNSPGFMAGKISSSPGGSQIYDPFSPTSISSASTMQGGDPVKIRKPESDAEYEDLMASVGVSDSSCNFVGFKQGF</sequence>
<feature type="compositionally biased region" description="Pro residues" evidence="2">
    <location>
        <begin position="410"/>
        <end position="422"/>
    </location>
</feature>
<dbReference type="AlphaFoldDB" id="A0A6I9S019"/>
<feature type="region of interest" description="Disordered" evidence="2">
    <location>
        <begin position="1"/>
        <end position="31"/>
    </location>
</feature>
<dbReference type="Pfam" id="PF22675">
    <property type="entry name" value="KH-I_KHDC4-BBP"/>
    <property type="match status" value="1"/>
</dbReference>
<feature type="compositionally biased region" description="Polar residues" evidence="2">
    <location>
        <begin position="753"/>
        <end position="770"/>
    </location>
</feature>
<evidence type="ECO:0000256" key="2">
    <source>
        <dbReference type="SAM" id="MobiDB-lite"/>
    </source>
</evidence>
<evidence type="ECO:0000259" key="3">
    <source>
        <dbReference type="SMART" id="SM00322"/>
    </source>
</evidence>
<accession>A0A6I9S019</accession>
<protein>
    <submittedName>
        <fullName evidence="5 6">Basic proline-rich protein isoform X1</fullName>
    </submittedName>
</protein>
<dbReference type="RefSeq" id="XP_010935501.1">
    <property type="nucleotide sequence ID" value="XM_010937199.2"/>
</dbReference>
<feature type="compositionally biased region" description="Low complexity" evidence="2">
    <location>
        <begin position="379"/>
        <end position="406"/>
    </location>
</feature>
<dbReference type="GeneID" id="105055402"/>
<feature type="compositionally biased region" description="Pro residues" evidence="2">
    <location>
        <begin position="665"/>
        <end position="677"/>
    </location>
</feature>
<dbReference type="SMART" id="SM00322">
    <property type="entry name" value="KH"/>
    <property type="match status" value="1"/>
</dbReference>
<dbReference type="InterPro" id="IPR004087">
    <property type="entry name" value="KH_dom"/>
</dbReference>
<evidence type="ECO:0000313" key="5">
    <source>
        <dbReference type="RefSeq" id="XP_010935500.1"/>
    </source>
</evidence>
<dbReference type="InterPro" id="IPR055256">
    <property type="entry name" value="KH_1_KHDC4/BBP-like"/>
</dbReference>
<reference evidence="5 6" key="1">
    <citation type="submission" date="2025-04" db="UniProtKB">
        <authorList>
            <consortium name="RefSeq"/>
        </authorList>
    </citation>
    <scope>IDENTIFICATION</scope>
</reference>
<dbReference type="GO" id="GO:0003729">
    <property type="term" value="F:mRNA binding"/>
    <property type="evidence" value="ECO:0007669"/>
    <property type="project" value="TreeGrafter"/>
</dbReference>
<evidence type="ECO:0000313" key="6">
    <source>
        <dbReference type="RefSeq" id="XP_010935501.1"/>
    </source>
</evidence>
<dbReference type="Proteomes" id="UP000504607">
    <property type="component" value="Chromosome 12"/>
</dbReference>
<dbReference type="OrthoDB" id="6777263at2759"/>
<feature type="compositionally biased region" description="Polar residues" evidence="2">
    <location>
        <begin position="707"/>
        <end position="726"/>
    </location>
</feature>
<name>A0A6I9S019_ELAGV</name>